<evidence type="ECO:0000256" key="2">
    <source>
        <dbReference type="ARBA" id="ARBA00023015"/>
    </source>
</evidence>
<dbReference type="PANTHER" id="PTHR43133:SF46">
    <property type="entry name" value="RNA POLYMERASE SIGMA-70 FACTOR ECF SUBFAMILY"/>
    <property type="match status" value="1"/>
</dbReference>
<dbReference type="Gene3D" id="1.10.10.10">
    <property type="entry name" value="Winged helix-like DNA-binding domain superfamily/Winged helix DNA-binding domain"/>
    <property type="match status" value="1"/>
</dbReference>
<dbReference type="SUPFAM" id="SSF88659">
    <property type="entry name" value="Sigma3 and sigma4 domains of RNA polymerase sigma factors"/>
    <property type="match status" value="1"/>
</dbReference>
<keyword evidence="8" id="KW-1185">Reference proteome</keyword>
<name>A0A559JA21_9BACL</name>
<evidence type="ECO:0000256" key="3">
    <source>
        <dbReference type="ARBA" id="ARBA00023082"/>
    </source>
</evidence>
<dbReference type="GO" id="GO:0006352">
    <property type="term" value="P:DNA-templated transcription initiation"/>
    <property type="evidence" value="ECO:0007669"/>
    <property type="project" value="InterPro"/>
</dbReference>
<feature type="domain" description="RNA polymerase sigma-70 region 2" evidence="5">
    <location>
        <begin position="12"/>
        <end position="76"/>
    </location>
</feature>
<evidence type="ECO:0000313" key="7">
    <source>
        <dbReference type="EMBL" id="TVX96714.1"/>
    </source>
</evidence>
<keyword evidence="2" id="KW-0805">Transcription regulation</keyword>
<dbReference type="NCBIfam" id="TIGR02937">
    <property type="entry name" value="sigma70-ECF"/>
    <property type="match status" value="1"/>
</dbReference>
<evidence type="ECO:0000256" key="1">
    <source>
        <dbReference type="ARBA" id="ARBA00010641"/>
    </source>
</evidence>
<dbReference type="Pfam" id="PF08281">
    <property type="entry name" value="Sigma70_r4_2"/>
    <property type="match status" value="1"/>
</dbReference>
<dbReference type="EMBL" id="VNJJ01000015">
    <property type="protein sequence ID" value="TVX96714.1"/>
    <property type="molecule type" value="Genomic_DNA"/>
</dbReference>
<dbReference type="CDD" id="cd06171">
    <property type="entry name" value="Sigma70_r4"/>
    <property type="match status" value="1"/>
</dbReference>
<proteinExistence type="inferred from homology"/>
<accession>A0A559JA21</accession>
<dbReference type="GO" id="GO:0016987">
    <property type="term" value="F:sigma factor activity"/>
    <property type="evidence" value="ECO:0007669"/>
    <property type="project" value="UniProtKB-KW"/>
</dbReference>
<reference evidence="7 8" key="1">
    <citation type="submission" date="2019-07" db="EMBL/GenBank/DDBJ databases">
        <authorList>
            <person name="Kim J."/>
        </authorList>
    </citation>
    <scope>NUCLEOTIDE SEQUENCE [LARGE SCALE GENOMIC DNA]</scope>
    <source>
        <strain evidence="7 8">G13</strain>
    </source>
</reference>
<dbReference type="InterPro" id="IPR013325">
    <property type="entry name" value="RNA_pol_sigma_r2"/>
</dbReference>
<protein>
    <submittedName>
        <fullName evidence="7">RNA polymerase sigma factor</fullName>
    </submittedName>
</protein>
<dbReference type="Gene3D" id="1.10.1740.10">
    <property type="match status" value="1"/>
</dbReference>
<dbReference type="OrthoDB" id="9794508at2"/>
<feature type="domain" description="RNA polymerase sigma factor 70 region 4 type 2" evidence="6">
    <location>
        <begin position="108"/>
        <end position="158"/>
    </location>
</feature>
<comment type="caution">
    <text evidence="7">The sequence shown here is derived from an EMBL/GenBank/DDBJ whole genome shotgun (WGS) entry which is preliminary data.</text>
</comment>
<evidence type="ECO:0000256" key="4">
    <source>
        <dbReference type="ARBA" id="ARBA00023163"/>
    </source>
</evidence>
<dbReference type="InterPro" id="IPR036388">
    <property type="entry name" value="WH-like_DNA-bd_sf"/>
</dbReference>
<dbReference type="Proteomes" id="UP000316330">
    <property type="component" value="Unassembled WGS sequence"/>
</dbReference>
<keyword evidence="3" id="KW-0731">Sigma factor</keyword>
<dbReference type="InterPro" id="IPR039425">
    <property type="entry name" value="RNA_pol_sigma-70-like"/>
</dbReference>
<keyword evidence="4" id="KW-0804">Transcription</keyword>
<dbReference type="SUPFAM" id="SSF88946">
    <property type="entry name" value="Sigma2 domain of RNA polymerase sigma factors"/>
    <property type="match status" value="1"/>
</dbReference>
<dbReference type="Pfam" id="PF04542">
    <property type="entry name" value="Sigma70_r2"/>
    <property type="match status" value="1"/>
</dbReference>
<evidence type="ECO:0000313" key="8">
    <source>
        <dbReference type="Proteomes" id="UP000316330"/>
    </source>
</evidence>
<dbReference type="GO" id="GO:0003677">
    <property type="term" value="F:DNA binding"/>
    <property type="evidence" value="ECO:0007669"/>
    <property type="project" value="InterPro"/>
</dbReference>
<evidence type="ECO:0000259" key="6">
    <source>
        <dbReference type="Pfam" id="PF08281"/>
    </source>
</evidence>
<dbReference type="AlphaFoldDB" id="A0A559JA21"/>
<dbReference type="InterPro" id="IPR014284">
    <property type="entry name" value="RNA_pol_sigma-70_dom"/>
</dbReference>
<organism evidence="7 8">
    <name type="scientific">Cohnella terricola</name>
    <dbReference type="NCBI Taxonomy" id="1289167"/>
    <lineage>
        <taxon>Bacteria</taxon>
        <taxon>Bacillati</taxon>
        <taxon>Bacillota</taxon>
        <taxon>Bacilli</taxon>
        <taxon>Bacillales</taxon>
        <taxon>Paenibacillaceae</taxon>
        <taxon>Cohnella</taxon>
    </lineage>
</organism>
<evidence type="ECO:0000259" key="5">
    <source>
        <dbReference type="Pfam" id="PF04542"/>
    </source>
</evidence>
<dbReference type="PANTHER" id="PTHR43133">
    <property type="entry name" value="RNA POLYMERASE ECF-TYPE SIGMA FACTO"/>
    <property type="match status" value="1"/>
</dbReference>
<comment type="similarity">
    <text evidence="1">Belongs to the sigma-70 factor family. ECF subfamily.</text>
</comment>
<dbReference type="InterPro" id="IPR013324">
    <property type="entry name" value="RNA_pol_sigma_r3/r4-like"/>
</dbReference>
<gene>
    <name evidence="7" type="ORF">FPZ45_20260</name>
</gene>
<sequence>MDRMDKTDLYELMTAYGDDVRRYAYAITKNREQAKDIAQEVFLKVYRSIGSFKGDSSMKTWLFTITRNLAINELKSSYMRRIVLLGWVKPQKNERSAEMDYFTEQSVREIRDIIMKLPNKLREVLILTLEHELTMAEIAKLVNVSEGTVKSRLHRARQIIIRKWRVTEP</sequence>
<dbReference type="InterPro" id="IPR007627">
    <property type="entry name" value="RNA_pol_sigma70_r2"/>
</dbReference>
<dbReference type="InterPro" id="IPR013249">
    <property type="entry name" value="RNA_pol_sigma70_r4_t2"/>
</dbReference>